<evidence type="ECO:0000313" key="1">
    <source>
        <dbReference type="EMBL" id="KAL2049521.1"/>
    </source>
</evidence>
<reference evidence="1 2" key="1">
    <citation type="submission" date="2024-09" db="EMBL/GenBank/DDBJ databases">
        <title>Rethinking Asexuality: The Enigmatic Case of Functional Sexual Genes in Lepraria (Stereocaulaceae).</title>
        <authorList>
            <person name="Doellman M."/>
            <person name="Sun Y."/>
            <person name="Barcenas-Pena A."/>
            <person name="Lumbsch H.T."/>
            <person name="Grewe F."/>
        </authorList>
    </citation>
    <scope>NUCLEOTIDE SEQUENCE [LARGE SCALE GENOMIC DNA]</scope>
    <source>
        <strain evidence="1 2">Grewe 0041</strain>
    </source>
</reference>
<comment type="caution">
    <text evidence="1">The sequence shown here is derived from an EMBL/GenBank/DDBJ whole genome shotgun (WGS) entry which is preliminary data.</text>
</comment>
<sequence>MCRIKPCIEYKPCGCTFFNSTPDYCEDFKKNHKWRDGSLPTIAAEGYQPRLEKCYDPGHPSIQLRMEYEDEGRVHEQWTFHRIIYERSEHNYPWWTCQKKKEEKLEEVEVTEEKDCPLHEWLRENELREIEQMKRDEEQKKKEKWEKSLLGKGEKLWKLRHEFEWGL</sequence>
<keyword evidence="2" id="KW-1185">Reference proteome</keyword>
<protein>
    <submittedName>
        <fullName evidence="1">Uncharacterized protein</fullName>
    </submittedName>
</protein>
<organism evidence="1 2">
    <name type="scientific">Lepraria finkii</name>
    <dbReference type="NCBI Taxonomy" id="1340010"/>
    <lineage>
        <taxon>Eukaryota</taxon>
        <taxon>Fungi</taxon>
        <taxon>Dikarya</taxon>
        <taxon>Ascomycota</taxon>
        <taxon>Pezizomycotina</taxon>
        <taxon>Lecanoromycetes</taxon>
        <taxon>OSLEUM clade</taxon>
        <taxon>Lecanoromycetidae</taxon>
        <taxon>Lecanorales</taxon>
        <taxon>Lecanorineae</taxon>
        <taxon>Stereocaulaceae</taxon>
        <taxon>Lepraria</taxon>
    </lineage>
</organism>
<accession>A0ABR4AXI1</accession>
<dbReference type="Proteomes" id="UP001590951">
    <property type="component" value="Unassembled WGS sequence"/>
</dbReference>
<gene>
    <name evidence="1" type="ORF">ABVK25_010208</name>
</gene>
<proteinExistence type="predicted"/>
<evidence type="ECO:0000313" key="2">
    <source>
        <dbReference type="Proteomes" id="UP001590951"/>
    </source>
</evidence>
<name>A0ABR4AXI1_9LECA</name>
<dbReference type="EMBL" id="JBHFEH010000062">
    <property type="protein sequence ID" value="KAL2049521.1"/>
    <property type="molecule type" value="Genomic_DNA"/>
</dbReference>